<evidence type="ECO:0000259" key="11">
    <source>
        <dbReference type="Pfam" id="PF02366"/>
    </source>
</evidence>
<dbReference type="InterPro" id="IPR032421">
    <property type="entry name" value="PMT_4TMC"/>
</dbReference>
<feature type="transmembrane region" description="Helical" evidence="10">
    <location>
        <begin position="190"/>
        <end position="208"/>
    </location>
</feature>
<evidence type="ECO:0000256" key="4">
    <source>
        <dbReference type="ARBA" id="ARBA00022676"/>
    </source>
</evidence>
<comment type="pathway">
    <text evidence="2 10">Protein modification; protein glycosylation.</text>
</comment>
<dbReference type="AlphaFoldDB" id="A0A7Y7IFB6"/>
<sequence>MGRVHTNAAESAVPTPDLPAAAPALRAPAESHWLMDPVHAFTRSSLLLRLLGVRASFGQTPASLRLWFWLAPALAAVIGGILRFVRLGQPNSLVFDETYYIKDAYSYLQSGYERNWAEKANDLFTKGDFSGLQSTPEYVVHPPVGKWMIAFGMWLFGPDSTFGWRFSAALVGTLSVFLLALIAQKMFRSTILGAVAGLLFAVDGHAIVQSRTSLLDIFVMFWALVAFGALLLDRDDGRRRLAARLSRLTSPGGRVPAKHLLFGPWLGMRWWRLAAGVALGLCTGTKWSGLFFLAAFGLMGVMWDMSARRIAGIRYWITGAILKDGILAFVSVVPVAALTYLATWTGWFLSTNAYDRNWAAANPSQGWGWVPASLRSLWHYHLTAYNFHIGLESDHPYKANAWSWLVMGRPTSFYAQYPLKGESGCTADKCAAMVTSLGNPLIWWGGSLALLFLIGVWAARRDWRAGAILAGFAAGYVPWLLYPERTIFFFYAIAYEPYMILAVTMVLGMVLGRASAPPWRRQQGALFAGIFIVLAVGLSAYFYPLWSAEVIPFDYWRQHMWMPSWI</sequence>
<comment type="caution">
    <text evidence="13">The sequence shown here is derived from an EMBL/GenBank/DDBJ whole genome shotgun (WGS) entry which is preliminary data.</text>
</comment>
<dbReference type="GO" id="GO:0005886">
    <property type="term" value="C:plasma membrane"/>
    <property type="evidence" value="ECO:0007669"/>
    <property type="project" value="UniProtKB-SubCell"/>
</dbReference>
<evidence type="ECO:0000256" key="7">
    <source>
        <dbReference type="ARBA" id="ARBA00022989"/>
    </source>
</evidence>
<feature type="transmembrane region" description="Helical" evidence="10">
    <location>
        <begin position="465"/>
        <end position="482"/>
    </location>
</feature>
<keyword evidence="14" id="KW-1185">Reference proteome</keyword>
<keyword evidence="4 10" id="KW-0328">Glycosyltransferase</keyword>
<dbReference type="Proteomes" id="UP000543556">
    <property type="component" value="Unassembled WGS sequence"/>
</dbReference>
<keyword evidence="7 10" id="KW-1133">Transmembrane helix</keyword>
<evidence type="ECO:0000313" key="14">
    <source>
        <dbReference type="Proteomes" id="UP000543556"/>
    </source>
</evidence>
<comment type="function">
    <text evidence="10">Protein O-mannosyltransferase that catalyzes the transfer of a single mannose residue from a polyprenol phospho-mannosyl lipidic donor to the hydroxyl group of selected serine and threonine residues in acceptor proteins.</text>
</comment>
<evidence type="ECO:0000256" key="2">
    <source>
        <dbReference type="ARBA" id="ARBA00004922"/>
    </source>
</evidence>
<dbReference type="UniPathway" id="UPA00378"/>
<keyword evidence="10" id="KW-1003">Cell membrane</keyword>
<dbReference type="InterPro" id="IPR003342">
    <property type="entry name" value="ArnT-like_N"/>
</dbReference>
<evidence type="ECO:0000256" key="8">
    <source>
        <dbReference type="ARBA" id="ARBA00023136"/>
    </source>
</evidence>
<dbReference type="EC" id="2.4.1.-" evidence="10"/>
<feature type="transmembrane region" description="Helical" evidence="10">
    <location>
        <begin position="441"/>
        <end position="458"/>
    </location>
</feature>
<dbReference type="PANTHER" id="PTHR10050">
    <property type="entry name" value="DOLICHYL-PHOSPHATE-MANNOSE--PROTEIN MANNOSYLTRANSFERASE"/>
    <property type="match status" value="1"/>
</dbReference>
<keyword evidence="8 10" id="KW-0472">Membrane</keyword>
<evidence type="ECO:0000256" key="1">
    <source>
        <dbReference type="ARBA" id="ARBA00004127"/>
    </source>
</evidence>
<dbReference type="PANTHER" id="PTHR10050:SF46">
    <property type="entry name" value="PROTEIN O-MANNOSYL-TRANSFERASE 2"/>
    <property type="match status" value="1"/>
</dbReference>
<keyword evidence="5 10" id="KW-0808">Transferase</keyword>
<evidence type="ECO:0000256" key="6">
    <source>
        <dbReference type="ARBA" id="ARBA00022692"/>
    </source>
</evidence>
<proteinExistence type="inferred from homology"/>
<name>A0A7Y7IFB6_9MICC</name>
<dbReference type="Pfam" id="PF16192">
    <property type="entry name" value="PMT_4TMC"/>
    <property type="match status" value="1"/>
</dbReference>
<protein>
    <recommendedName>
        <fullName evidence="9 10">Polyprenol-phosphate-mannose--protein mannosyltransferase</fullName>
        <ecNumber evidence="10">2.4.1.-</ecNumber>
    </recommendedName>
</protein>
<organism evidence="13 14">
    <name type="scientific">Arthrobacter wenxiniae</name>
    <dbReference type="NCBI Taxonomy" id="2713570"/>
    <lineage>
        <taxon>Bacteria</taxon>
        <taxon>Bacillati</taxon>
        <taxon>Actinomycetota</taxon>
        <taxon>Actinomycetes</taxon>
        <taxon>Micrococcales</taxon>
        <taxon>Micrococcaceae</taxon>
        <taxon>Arthrobacter</taxon>
    </lineage>
</organism>
<feature type="domain" description="ArnT-like N-terminal" evidence="11">
    <location>
        <begin position="77"/>
        <end position="228"/>
    </location>
</feature>
<gene>
    <name evidence="13" type="ORF">G6034_05810</name>
</gene>
<keyword evidence="6 10" id="KW-0812">Transmembrane</keyword>
<reference evidence="13 14" key="1">
    <citation type="submission" date="2020-02" db="EMBL/GenBank/DDBJ databases">
        <title>Genome sequence of strain AETb3-4.</title>
        <authorList>
            <person name="Gao J."/>
            <person name="Zhang X."/>
        </authorList>
    </citation>
    <scope>NUCLEOTIDE SEQUENCE [LARGE SCALE GENOMIC DNA]</scope>
    <source>
        <strain evidence="13 14">AETb3-4</strain>
    </source>
</reference>
<feature type="transmembrane region" description="Helical" evidence="10">
    <location>
        <begin position="488"/>
        <end position="512"/>
    </location>
</feature>
<comment type="subcellular location">
    <subcellularLocation>
        <location evidence="10">Cell membrane</location>
    </subcellularLocation>
    <subcellularLocation>
        <location evidence="1">Endomembrane system</location>
        <topology evidence="1">Multi-pass membrane protein</topology>
    </subcellularLocation>
</comment>
<feature type="transmembrane region" description="Helical" evidence="10">
    <location>
        <begin position="66"/>
        <end position="85"/>
    </location>
</feature>
<accession>A0A7Y7IFB6</accession>
<dbReference type="GO" id="GO:0004169">
    <property type="term" value="F:dolichyl-phosphate-mannose-protein mannosyltransferase activity"/>
    <property type="evidence" value="ECO:0007669"/>
    <property type="project" value="UniProtKB-UniRule"/>
</dbReference>
<dbReference type="EMBL" id="JAAMFM010000005">
    <property type="protein sequence ID" value="NVM94430.1"/>
    <property type="molecule type" value="Genomic_DNA"/>
</dbReference>
<dbReference type="RefSeq" id="WP_176634153.1">
    <property type="nucleotide sequence ID" value="NZ_JAAMFM010000005.1"/>
</dbReference>
<feature type="transmembrane region" description="Helical" evidence="10">
    <location>
        <begin position="287"/>
        <end position="305"/>
    </location>
</feature>
<evidence type="ECO:0000256" key="5">
    <source>
        <dbReference type="ARBA" id="ARBA00022679"/>
    </source>
</evidence>
<feature type="transmembrane region" description="Helical" evidence="10">
    <location>
        <begin position="214"/>
        <end position="232"/>
    </location>
</feature>
<evidence type="ECO:0000313" key="13">
    <source>
        <dbReference type="EMBL" id="NVM94430.1"/>
    </source>
</evidence>
<feature type="domain" description="Protein O-mannosyl-transferase C-terminal four TM" evidence="12">
    <location>
        <begin position="374"/>
        <end position="565"/>
    </location>
</feature>
<dbReference type="InterPro" id="IPR027005">
    <property type="entry name" value="PMT-like"/>
</dbReference>
<evidence type="ECO:0000256" key="3">
    <source>
        <dbReference type="ARBA" id="ARBA00007222"/>
    </source>
</evidence>
<dbReference type="Pfam" id="PF02366">
    <property type="entry name" value="PMT"/>
    <property type="match status" value="1"/>
</dbReference>
<feature type="transmembrane region" description="Helical" evidence="10">
    <location>
        <begin position="162"/>
        <end position="183"/>
    </location>
</feature>
<feature type="transmembrane region" description="Helical" evidence="10">
    <location>
        <begin position="524"/>
        <end position="546"/>
    </location>
</feature>
<dbReference type="GO" id="GO:0012505">
    <property type="term" value="C:endomembrane system"/>
    <property type="evidence" value="ECO:0007669"/>
    <property type="project" value="UniProtKB-SubCell"/>
</dbReference>
<evidence type="ECO:0000256" key="9">
    <source>
        <dbReference type="ARBA" id="ARBA00093617"/>
    </source>
</evidence>
<evidence type="ECO:0000259" key="12">
    <source>
        <dbReference type="Pfam" id="PF16192"/>
    </source>
</evidence>
<evidence type="ECO:0000256" key="10">
    <source>
        <dbReference type="RuleBase" id="RU367007"/>
    </source>
</evidence>
<feature type="transmembrane region" description="Helical" evidence="10">
    <location>
        <begin position="326"/>
        <end position="349"/>
    </location>
</feature>
<comment type="similarity">
    <text evidence="3 10">Belongs to the glycosyltransferase 39 family.</text>
</comment>